<dbReference type="InterPro" id="IPR034704">
    <property type="entry name" value="Ribosomal_bL28/bL31-like_sf"/>
</dbReference>
<dbReference type="HAMAP" id="MF_00373">
    <property type="entry name" value="Ribosomal_bL28"/>
    <property type="match status" value="1"/>
</dbReference>
<reference evidence="8" key="1">
    <citation type="submission" date="2016-10" db="EMBL/GenBank/DDBJ databases">
        <authorList>
            <person name="Varghese N."/>
            <person name="Submissions S."/>
        </authorList>
    </citation>
    <scope>NUCLEOTIDE SEQUENCE [LARGE SCALE GENOMIC DNA]</scope>
    <source>
        <strain evidence="8">DSM 44796</strain>
    </source>
</reference>
<evidence type="ECO:0000313" key="8">
    <source>
        <dbReference type="Proteomes" id="UP000199682"/>
    </source>
</evidence>
<name>A0A1G9GR23_9PSEU</name>
<comment type="similarity">
    <text evidence="1 5">Belongs to the bacterial ribosomal protein bL28 family.</text>
</comment>
<dbReference type="PANTHER" id="PTHR13528:SF2">
    <property type="entry name" value="LARGE RIBOSOMAL SUBUNIT PROTEIN BL28M"/>
    <property type="match status" value="1"/>
</dbReference>
<keyword evidence="3 5" id="KW-0687">Ribonucleoprotein</keyword>
<dbReference type="InterPro" id="IPR037147">
    <property type="entry name" value="Ribosomal_bL28_sf"/>
</dbReference>
<evidence type="ECO:0000256" key="1">
    <source>
        <dbReference type="ARBA" id="ARBA00008760"/>
    </source>
</evidence>
<dbReference type="Proteomes" id="UP000199682">
    <property type="component" value="Unassembled WGS sequence"/>
</dbReference>
<dbReference type="PANTHER" id="PTHR13528">
    <property type="entry name" value="39S RIBOSOMAL PROTEIN L28, MITOCHONDRIAL"/>
    <property type="match status" value="1"/>
</dbReference>
<evidence type="ECO:0000256" key="4">
    <source>
        <dbReference type="ARBA" id="ARBA00035174"/>
    </source>
</evidence>
<accession>A0A1G9GR23</accession>
<organism evidence="7 8">
    <name type="scientific">Lentzea albidocapillata subsp. violacea</name>
    <dbReference type="NCBI Taxonomy" id="128104"/>
    <lineage>
        <taxon>Bacteria</taxon>
        <taxon>Bacillati</taxon>
        <taxon>Actinomycetota</taxon>
        <taxon>Actinomycetes</taxon>
        <taxon>Pseudonocardiales</taxon>
        <taxon>Pseudonocardiaceae</taxon>
        <taxon>Lentzea</taxon>
    </lineage>
</organism>
<dbReference type="GO" id="GO:1990904">
    <property type="term" value="C:ribonucleoprotein complex"/>
    <property type="evidence" value="ECO:0007669"/>
    <property type="project" value="UniProtKB-KW"/>
</dbReference>
<keyword evidence="2 5" id="KW-0689">Ribosomal protein</keyword>
<feature type="region of interest" description="Disordered" evidence="6">
    <location>
        <begin position="1"/>
        <end position="25"/>
    </location>
</feature>
<dbReference type="GO" id="GO:0005840">
    <property type="term" value="C:ribosome"/>
    <property type="evidence" value="ECO:0007669"/>
    <property type="project" value="UniProtKB-KW"/>
</dbReference>
<dbReference type="InterPro" id="IPR001383">
    <property type="entry name" value="Ribosomal_bL28_bact-type"/>
</dbReference>
<proteinExistence type="inferred from homology"/>
<dbReference type="GO" id="GO:0006412">
    <property type="term" value="P:translation"/>
    <property type="evidence" value="ECO:0007669"/>
    <property type="project" value="UniProtKB-UniRule"/>
</dbReference>
<dbReference type="Pfam" id="PF00830">
    <property type="entry name" value="Ribosomal_L28"/>
    <property type="match status" value="1"/>
</dbReference>
<dbReference type="EMBL" id="FNET01000008">
    <property type="protein sequence ID" value="SDL03131.1"/>
    <property type="molecule type" value="Genomic_DNA"/>
</dbReference>
<dbReference type="SUPFAM" id="SSF143800">
    <property type="entry name" value="L28p-like"/>
    <property type="match status" value="1"/>
</dbReference>
<dbReference type="RefSeq" id="WP_256334813.1">
    <property type="nucleotide sequence ID" value="NZ_FNET01000008.1"/>
</dbReference>
<dbReference type="Gene3D" id="2.30.170.40">
    <property type="entry name" value="Ribosomal protein L28/L24"/>
    <property type="match status" value="1"/>
</dbReference>
<gene>
    <name evidence="5" type="primary">rpmB</name>
    <name evidence="7" type="ORF">SAMN04488074_108290</name>
</gene>
<dbReference type="AlphaFoldDB" id="A0A1G9GR23"/>
<protein>
    <recommendedName>
        <fullName evidence="4 5">Large ribosomal subunit protein bL28</fullName>
    </recommendedName>
</protein>
<evidence type="ECO:0000256" key="5">
    <source>
        <dbReference type="HAMAP-Rule" id="MF_00373"/>
    </source>
</evidence>
<evidence type="ECO:0000256" key="2">
    <source>
        <dbReference type="ARBA" id="ARBA00022980"/>
    </source>
</evidence>
<dbReference type="GO" id="GO:0003735">
    <property type="term" value="F:structural constituent of ribosome"/>
    <property type="evidence" value="ECO:0007669"/>
    <property type="project" value="InterPro"/>
</dbReference>
<evidence type="ECO:0000313" key="7">
    <source>
        <dbReference type="EMBL" id="SDL03131.1"/>
    </source>
</evidence>
<dbReference type="NCBIfam" id="TIGR00009">
    <property type="entry name" value="L28"/>
    <property type="match status" value="1"/>
</dbReference>
<evidence type="ECO:0000256" key="3">
    <source>
        <dbReference type="ARBA" id="ARBA00023274"/>
    </source>
</evidence>
<dbReference type="FunFam" id="2.30.170.40:FF:000001">
    <property type="entry name" value="50S ribosomal protein L28"/>
    <property type="match status" value="1"/>
</dbReference>
<evidence type="ECO:0000256" key="6">
    <source>
        <dbReference type="SAM" id="MobiDB-lite"/>
    </source>
</evidence>
<sequence>MRCQLTGREPGFGNRVSHSQRKTRRRWNPNVQRKRYFVPSLNRFVTLTLSVKGIKTVDKVGIEAAVAQLRAQGVKV</sequence>
<dbReference type="InterPro" id="IPR026569">
    <property type="entry name" value="Ribosomal_bL28"/>
</dbReference>